<organism evidence="1">
    <name type="scientific">Anguilla anguilla</name>
    <name type="common">European freshwater eel</name>
    <name type="synonym">Muraena anguilla</name>
    <dbReference type="NCBI Taxonomy" id="7936"/>
    <lineage>
        <taxon>Eukaryota</taxon>
        <taxon>Metazoa</taxon>
        <taxon>Chordata</taxon>
        <taxon>Craniata</taxon>
        <taxon>Vertebrata</taxon>
        <taxon>Euteleostomi</taxon>
        <taxon>Actinopterygii</taxon>
        <taxon>Neopterygii</taxon>
        <taxon>Teleostei</taxon>
        <taxon>Anguilliformes</taxon>
        <taxon>Anguillidae</taxon>
        <taxon>Anguilla</taxon>
    </lineage>
</organism>
<proteinExistence type="predicted"/>
<dbReference type="EMBL" id="GBXM01050035">
    <property type="protein sequence ID" value="JAH58542.1"/>
    <property type="molecule type" value="Transcribed_RNA"/>
</dbReference>
<accession>A0A0E9TYJ2</accession>
<protein>
    <submittedName>
        <fullName evidence="1">Uncharacterized protein</fullName>
    </submittedName>
</protein>
<evidence type="ECO:0000313" key="1">
    <source>
        <dbReference type="EMBL" id="JAH58542.1"/>
    </source>
</evidence>
<reference evidence="1" key="2">
    <citation type="journal article" date="2015" name="Fish Shellfish Immunol.">
        <title>Early steps in the European eel (Anguilla anguilla)-Vibrio vulnificus interaction in the gills: Role of the RtxA13 toxin.</title>
        <authorList>
            <person name="Callol A."/>
            <person name="Pajuelo D."/>
            <person name="Ebbesson L."/>
            <person name="Teles M."/>
            <person name="MacKenzie S."/>
            <person name="Amaro C."/>
        </authorList>
    </citation>
    <scope>NUCLEOTIDE SEQUENCE</scope>
</reference>
<dbReference type="AlphaFoldDB" id="A0A0E9TYJ2"/>
<name>A0A0E9TYJ2_ANGAN</name>
<sequence>MVLFILYSSFFIWNHKNCVTMEKPRVLQKCILSCDFVLLVFLCKIFNSSSAVHVGVLMHSFRRKLKNEPYSCMIRGISFHTDARFELFLDFLKA</sequence>
<reference evidence="1" key="1">
    <citation type="submission" date="2014-11" db="EMBL/GenBank/DDBJ databases">
        <authorList>
            <person name="Amaro Gonzalez C."/>
        </authorList>
    </citation>
    <scope>NUCLEOTIDE SEQUENCE</scope>
</reference>